<organism evidence="1 2">
    <name type="scientific">Iphiclides podalirius</name>
    <name type="common">scarce swallowtail</name>
    <dbReference type="NCBI Taxonomy" id="110791"/>
    <lineage>
        <taxon>Eukaryota</taxon>
        <taxon>Metazoa</taxon>
        <taxon>Ecdysozoa</taxon>
        <taxon>Arthropoda</taxon>
        <taxon>Hexapoda</taxon>
        <taxon>Insecta</taxon>
        <taxon>Pterygota</taxon>
        <taxon>Neoptera</taxon>
        <taxon>Endopterygota</taxon>
        <taxon>Lepidoptera</taxon>
        <taxon>Glossata</taxon>
        <taxon>Ditrysia</taxon>
        <taxon>Papilionoidea</taxon>
        <taxon>Papilionidae</taxon>
        <taxon>Papilioninae</taxon>
        <taxon>Iphiclides</taxon>
    </lineage>
</organism>
<protein>
    <submittedName>
        <fullName evidence="1">Uncharacterized protein</fullName>
    </submittedName>
</protein>
<keyword evidence="2" id="KW-1185">Reference proteome</keyword>
<reference evidence="1" key="1">
    <citation type="submission" date="2022-03" db="EMBL/GenBank/DDBJ databases">
        <authorList>
            <person name="Martin H S."/>
        </authorList>
    </citation>
    <scope>NUCLEOTIDE SEQUENCE</scope>
</reference>
<name>A0ABN8I870_9NEOP</name>
<accession>A0ABN8I870</accession>
<proteinExistence type="predicted"/>
<feature type="non-terminal residue" evidence="1">
    <location>
        <position position="161"/>
    </location>
</feature>
<evidence type="ECO:0000313" key="1">
    <source>
        <dbReference type="EMBL" id="CAH2048470.1"/>
    </source>
</evidence>
<dbReference type="Proteomes" id="UP000837857">
    <property type="component" value="Chromosome 18"/>
</dbReference>
<gene>
    <name evidence="1" type="ORF">IPOD504_LOCUS6093</name>
</gene>
<sequence length="161" mass="17609">MPLRGGVGRGGGLCMRAMDAAVSGGGGGERPVEKKKIVKKAWPPPRRVCVRVKKRSLIDTIDSGKYCAGTTIGRPFRQQRCFLFPLPPLWFGAGFSGLRAWHLCLGHSRIKHARSHSTLSGHGAPGTVQRRRVRARYGQPRNELSGAARAKIEGETVHMPY</sequence>
<dbReference type="EMBL" id="OW152830">
    <property type="protein sequence ID" value="CAH2048470.1"/>
    <property type="molecule type" value="Genomic_DNA"/>
</dbReference>
<evidence type="ECO:0000313" key="2">
    <source>
        <dbReference type="Proteomes" id="UP000837857"/>
    </source>
</evidence>